<reference evidence="1" key="1">
    <citation type="submission" date="2023-03" db="EMBL/GenBank/DDBJ databases">
        <title>Massive genome expansion in bonnet fungi (Mycena s.s.) driven by repeated elements and novel gene families across ecological guilds.</title>
        <authorList>
            <consortium name="Lawrence Berkeley National Laboratory"/>
            <person name="Harder C.B."/>
            <person name="Miyauchi S."/>
            <person name="Viragh M."/>
            <person name="Kuo A."/>
            <person name="Thoen E."/>
            <person name="Andreopoulos B."/>
            <person name="Lu D."/>
            <person name="Skrede I."/>
            <person name="Drula E."/>
            <person name="Henrissat B."/>
            <person name="Morin E."/>
            <person name="Kohler A."/>
            <person name="Barry K."/>
            <person name="LaButti K."/>
            <person name="Morin E."/>
            <person name="Salamov A."/>
            <person name="Lipzen A."/>
            <person name="Mereny Z."/>
            <person name="Hegedus B."/>
            <person name="Baldrian P."/>
            <person name="Stursova M."/>
            <person name="Weitz H."/>
            <person name="Taylor A."/>
            <person name="Grigoriev I.V."/>
            <person name="Nagy L.G."/>
            <person name="Martin F."/>
            <person name="Kauserud H."/>
        </authorList>
    </citation>
    <scope>NUCLEOTIDE SEQUENCE</scope>
    <source>
        <strain evidence="1">CBHHK188m</strain>
    </source>
</reference>
<evidence type="ECO:0000313" key="1">
    <source>
        <dbReference type="EMBL" id="KAJ7758807.1"/>
    </source>
</evidence>
<evidence type="ECO:0000313" key="2">
    <source>
        <dbReference type="Proteomes" id="UP001215280"/>
    </source>
</evidence>
<dbReference type="EMBL" id="JARJLG010000054">
    <property type="protein sequence ID" value="KAJ7758807.1"/>
    <property type="molecule type" value="Genomic_DNA"/>
</dbReference>
<proteinExistence type="predicted"/>
<dbReference type="AlphaFoldDB" id="A0AAD7NEK9"/>
<name>A0AAD7NEK9_9AGAR</name>
<sequence length="442" mass="49487">MSRARNLPLSISLPAFIPRAARDVVKRHAGQVKNVELHIEDDEELHQMVAPFGRLSVSIPPQMRTTSVSKASRLAENDLLNMPFTAGRSSAMAPLTHSRLQRLRLAMDLEFDDFDITPGILTFSHSSPDLLHLWITQGNLSDGLTCSESYLPILRNLTIRRDRALSGSSQFEDLVTMLTARRASRHTIQEFRLILPRTWPVHNLTTRLSLHCAGWSKTECIFTSGTGNITIYKIPTFLRPALSMYPCSGSHTECQAFGPPNPSHTPEPPRVGDSAGFIRVLVASRHPLLLLDRLDEPPPRVGARVGDSAGFIRFLVASRHPLPLLDRLRKTKIMSPSRGFNFVSICTTQIYRPTYLAMVAPLGAEDELRLLEAVLYNMPDPRRLARGSQNNCFHAARVDLCKKLPSEILAEIFLLFTRMCSTPSRKSLMYLWISSGSQELFG</sequence>
<protein>
    <submittedName>
        <fullName evidence="1">Uncharacterized protein</fullName>
    </submittedName>
</protein>
<accession>A0AAD7NEK9</accession>
<organism evidence="1 2">
    <name type="scientific">Mycena maculata</name>
    <dbReference type="NCBI Taxonomy" id="230809"/>
    <lineage>
        <taxon>Eukaryota</taxon>
        <taxon>Fungi</taxon>
        <taxon>Dikarya</taxon>
        <taxon>Basidiomycota</taxon>
        <taxon>Agaricomycotina</taxon>
        <taxon>Agaricomycetes</taxon>
        <taxon>Agaricomycetidae</taxon>
        <taxon>Agaricales</taxon>
        <taxon>Marasmiineae</taxon>
        <taxon>Mycenaceae</taxon>
        <taxon>Mycena</taxon>
    </lineage>
</organism>
<keyword evidence="2" id="KW-1185">Reference proteome</keyword>
<comment type="caution">
    <text evidence="1">The sequence shown here is derived from an EMBL/GenBank/DDBJ whole genome shotgun (WGS) entry which is preliminary data.</text>
</comment>
<dbReference type="Proteomes" id="UP001215280">
    <property type="component" value="Unassembled WGS sequence"/>
</dbReference>
<gene>
    <name evidence="1" type="ORF">DFH07DRAFT_772381</name>
</gene>